<dbReference type="EnsemblMetazoa" id="AMEM001015-RA">
    <property type="protein sequence ID" value="AMEM001015-PA"/>
    <property type="gene ID" value="AMEM001015"/>
</dbReference>
<proteinExistence type="predicted"/>
<dbReference type="Gene3D" id="3.40.1190.20">
    <property type="match status" value="1"/>
</dbReference>
<organism evidence="3 4">
    <name type="scientific">Anopheles merus</name>
    <name type="common">Mosquito</name>
    <dbReference type="NCBI Taxonomy" id="30066"/>
    <lineage>
        <taxon>Eukaryota</taxon>
        <taxon>Metazoa</taxon>
        <taxon>Ecdysozoa</taxon>
        <taxon>Arthropoda</taxon>
        <taxon>Hexapoda</taxon>
        <taxon>Insecta</taxon>
        <taxon>Pterygota</taxon>
        <taxon>Neoptera</taxon>
        <taxon>Endopterygota</taxon>
        <taxon>Diptera</taxon>
        <taxon>Nematocera</taxon>
        <taxon>Culicoidea</taxon>
        <taxon>Culicidae</taxon>
        <taxon>Anophelinae</taxon>
        <taxon>Anopheles</taxon>
    </lineage>
</organism>
<evidence type="ECO:0000313" key="3">
    <source>
        <dbReference type="EnsemblMetazoa" id="AMEM001015-PA"/>
    </source>
</evidence>
<dbReference type="Proteomes" id="UP000075903">
    <property type="component" value="Unassembled WGS sequence"/>
</dbReference>
<dbReference type="GO" id="GO:0005737">
    <property type="term" value="C:cytoplasm"/>
    <property type="evidence" value="ECO:0007669"/>
    <property type="project" value="TreeGrafter"/>
</dbReference>
<dbReference type="PANTHER" id="PTHR42909:SF1">
    <property type="entry name" value="CARBOHYDRATE KINASE PFKB DOMAIN-CONTAINING PROTEIN"/>
    <property type="match status" value="1"/>
</dbReference>
<reference evidence="3" key="1">
    <citation type="submission" date="2020-05" db="UniProtKB">
        <authorList>
            <consortium name="EnsemblMetazoa"/>
        </authorList>
    </citation>
    <scope>IDENTIFICATION</scope>
    <source>
        <strain evidence="3">MAF</strain>
    </source>
</reference>
<dbReference type="VEuPathDB" id="VectorBase:AMEM21_010712"/>
<keyword evidence="4" id="KW-1185">Reference proteome</keyword>
<feature type="domain" description="Carbohydrate kinase PfkB" evidence="2">
    <location>
        <begin position="102"/>
        <end position="186"/>
    </location>
</feature>
<dbReference type="GO" id="GO:0004730">
    <property type="term" value="F:pseudouridylate synthase activity"/>
    <property type="evidence" value="ECO:0007669"/>
    <property type="project" value="TreeGrafter"/>
</dbReference>
<dbReference type="InterPro" id="IPR029056">
    <property type="entry name" value="Ribokinase-like"/>
</dbReference>
<sequence>MVGLIIVAGSDSITCHKVCHGWLVVRSLLYLLCCHRWLVLGVLQISYRWLGRRRKAGRSGLGRCLLNHSRTDIHRTGGITRVWLQPGLLSHLDGATYHAKQDTSAGGVARNIAEGIYKIYGNVNLISAVGNDQNGTYIRKLLPEHCASSIITLGNCPTASFSVLLDRKGDCRLVVGDMDAHQAITTDWLLKDSGYDTIQYGEQKLINRNTAATCRRLRACTCASVKNSEDATAHATTPIHARMNDQPNQLFACSGIHLSLLPKQANTITPMLPQIDAASVMKLIA</sequence>
<dbReference type="STRING" id="30066.A0A182UNP5"/>
<dbReference type="AlphaFoldDB" id="A0A182UNP5"/>
<dbReference type="GO" id="GO:0046872">
    <property type="term" value="F:metal ion binding"/>
    <property type="evidence" value="ECO:0007669"/>
    <property type="project" value="UniProtKB-KW"/>
</dbReference>
<dbReference type="SUPFAM" id="SSF53613">
    <property type="entry name" value="Ribokinase-like"/>
    <property type="match status" value="1"/>
</dbReference>
<evidence type="ECO:0000259" key="2">
    <source>
        <dbReference type="Pfam" id="PF00294"/>
    </source>
</evidence>
<name>A0A182UNP5_ANOME</name>
<dbReference type="PANTHER" id="PTHR42909">
    <property type="entry name" value="ZGC:136858"/>
    <property type="match status" value="1"/>
</dbReference>
<dbReference type="InterPro" id="IPR011611">
    <property type="entry name" value="PfkB_dom"/>
</dbReference>
<keyword evidence="1" id="KW-0479">Metal-binding</keyword>
<dbReference type="VEuPathDB" id="VectorBase:AMEM001015"/>
<protein>
    <recommendedName>
        <fullName evidence="2">Carbohydrate kinase PfkB domain-containing protein</fullName>
    </recommendedName>
</protein>
<evidence type="ECO:0000256" key="1">
    <source>
        <dbReference type="ARBA" id="ARBA00022723"/>
    </source>
</evidence>
<evidence type="ECO:0000313" key="4">
    <source>
        <dbReference type="Proteomes" id="UP000075903"/>
    </source>
</evidence>
<dbReference type="GO" id="GO:0006796">
    <property type="term" value="P:phosphate-containing compound metabolic process"/>
    <property type="evidence" value="ECO:0007669"/>
    <property type="project" value="UniProtKB-ARBA"/>
</dbReference>
<dbReference type="GO" id="GO:0016798">
    <property type="term" value="F:hydrolase activity, acting on glycosyl bonds"/>
    <property type="evidence" value="ECO:0007669"/>
    <property type="project" value="TreeGrafter"/>
</dbReference>
<accession>A0A182UNP5</accession>
<dbReference type="Pfam" id="PF00294">
    <property type="entry name" value="PfkB"/>
    <property type="match status" value="1"/>
</dbReference>